<proteinExistence type="predicted"/>
<gene>
    <name evidence="1" type="ORF">Celaphus_00006791</name>
</gene>
<sequence>MLEEGPWPGGAREVASEVRIVSASQRTVGDPAGDLEVSVFLRGLGALMGILGFQYKVECPAHPCDDLTEPRLRVSLLKWYPGPQARLVGLVSLTFP</sequence>
<organism evidence="1 2">
    <name type="scientific">Cervus elaphus hippelaphus</name>
    <name type="common">European red deer</name>
    <dbReference type="NCBI Taxonomy" id="46360"/>
    <lineage>
        <taxon>Eukaryota</taxon>
        <taxon>Metazoa</taxon>
        <taxon>Chordata</taxon>
        <taxon>Craniata</taxon>
        <taxon>Vertebrata</taxon>
        <taxon>Euteleostomi</taxon>
        <taxon>Mammalia</taxon>
        <taxon>Eutheria</taxon>
        <taxon>Laurasiatheria</taxon>
        <taxon>Artiodactyla</taxon>
        <taxon>Ruminantia</taxon>
        <taxon>Pecora</taxon>
        <taxon>Cervidae</taxon>
        <taxon>Cervinae</taxon>
        <taxon>Cervus</taxon>
    </lineage>
</organism>
<dbReference type="Proteomes" id="UP000242450">
    <property type="component" value="Chromosome 10"/>
</dbReference>
<evidence type="ECO:0000313" key="2">
    <source>
        <dbReference type="Proteomes" id="UP000242450"/>
    </source>
</evidence>
<dbReference type="EMBL" id="MKHE01000010">
    <property type="protein sequence ID" value="OWK11059.1"/>
    <property type="molecule type" value="Genomic_DNA"/>
</dbReference>
<name>A0A212CYI9_CEREH</name>
<reference evidence="1 2" key="1">
    <citation type="journal article" date="2018" name="Mol. Genet. Genomics">
        <title>The red deer Cervus elaphus genome CerEla1.0: sequencing, annotating, genes, and chromosomes.</title>
        <authorList>
            <person name="Bana N.A."/>
            <person name="Nyiri A."/>
            <person name="Nagy J."/>
            <person name="Frank K."/>
            <person name="Nagy T."/>
            <person name="Steger V."/>
            <person name="Schiller M."/>
            <person name="Lakatos P."/>
            <person name="Sugar L."/>
            <person name="Horn P."/>
            <person name="Barta E."/>
            <person name="Orosz L."/>
        </authorList>
    </citation>
    <scope>NUCLEOTIDE SEQUENCE [LARGE SCALE GENOMIC DNA]</scope>
    <source>
        <strain evidence="1">Hungarian</strain>
    </source>
</reference>
<comment type="caution">
    <text evidence="1">The sequence shown here is derived from an EMBL/GenBank/DDBJ whole genome shotgun (WGS) entry which is preliminary data.</text>
</comment>
<protein>
    <submittedName>
        <fullName evidence="1">Uncharacterized protein</fullName>
    </submittedName>
</protein>
<keyword evidence="2" id="KW-1185">Reference proteome</keyword>
<accession>A0A212CYI9</accession>
<evidence type="ECO:0000313" key="1">
    <source>
        <dbReference type="EMBL" id="OWK11059.1"/>
    </source>
</evidence>
<dbReference type="AlphaFoldDB" id="A0A212CYI9"/>